<evidence type="ECO:0008006" key="3">
    <source>
        <dbReference type="Google" id="ProtNLM"/>
    </source>
</evidence>
<organism evidence="1 2">
    <name type="scientific">Phocaeicola dorei</name>
    <dbReference type="NCBI Taxonomy" id="357276"/>
    <lineage>
        <taxon>Bacteria</taxon>
        <taxon>Pseudomonadati</taxon>
        <taxon>Bacteroidota</taxon>
        <taxon>Bacteroidia</taxon>
        <taxon>Bacteroidales</taxon>
        <taxon>Bacteroidaceae</taxon>
        <taxon>Phocaeicola</taxon>
    </lineage>
</organism>
<evidence type="ECO:0000313" key="2">
    <source>
        <dbReference type="Proteomes" id="UP001177934"/>
    </source>
</evidence>
<protein>
    <recommendedName>
        <fullName evidence="3">Fimbrillin family protein</fullName>
    </recommendedName>
</protein>
<evidence type="ECO:0000313" key="1">
    <source>
        <dbReference type="EMBL" id="WHX08431.1"/>
    </source>
</evidence>
<gene>
    <name evidence="1" type="ORF">QNN11_12810</name>
</gene>
<dbReference type="EMBL" id="CP126056">
    <property type="protein sequence ID" value="WHX08431.1"/>
    <property type="molecule type" value="Genomic_DNA"/>
</dbReference>
<dbReference type="AlphaFoldDB" id="A0AA95HLA8"/>
<accession>A0AA95HLA8</accession>
<proteinExistence type="predicted"/>
<reference evidence="1" key="1">
    <citation type="journal article" date="2023" name="Nat. Commun.">
        <title>Identification of a novel Human Milk Oligosaccharides utilization cluster in the infant gut commensal Bacteroides dorei.</title>
        <authorList>
            <person name="Kijner S."/>
            <person name="Ennis D."/>
            <person name="Shmorak S."/>
            <person name="Florentin A."/>
            <person name="Yassour M."/>
        </authorList>
    </citation>
    <scope>NUCLEOTIDE SEQUENCE</scope>
    <source>
        <strain evidence="1">2</strain>
    </source>
</reference>
<name>A0AA95HLA8_9BACT</name>
<sequence>MKGISRYILTMLVPFFCLSCTDEIPMPAGCGAAGGVDRGKTVRVSLPFSVSGGIRSDIVTRAAGTEDSRLGRIMLFMYENKGKDQSQNKLLGYRIFLNSNEGTVNNEEDGFWTGEGNEGRLNFYAYPGDVYIYLLGNVTGSFLKYFPGMQSEEELKGLTDQEKFFQAVRPTWTGNFNMTDGYLPLAGSVNNSTAACRIGEDGTVTYMDDATGTETRIDSINNPFLLKRLMAKISFTFKSKEGVTFTPVAISSVMWPSGYPPNSAKTGQIK</sequence>
<dbReference type="Proteomes" id="UP001177934">
    <property type="component" value="Chromosome"/>
</dbReference>